<name>A0A2V0PHJ9_9CHLO</name>
<feature type="compositionally biased region" description="Low complexity" evidence="1">
    <location>
        <begin position="286"/>
        <end position="301"/>
    </location>
</feature>
<dbReference type="Proteomes" id="UP000247498">
    <property type="component" value="Unassembled WGS sequence"/>
</dbReference>
<keyword evidence="2" id="KW-1133">Transmembrane helix</keyword>
<proteinExistence type="predicted"/>
<dbReference type="AlphaFoldDB" id="A0A2V0PHJ9"/>
<dbReference type="InParanoid" id="A0A2V0PHJ9"/>
<dbReference type="OrthoDB" id="534744at2759"/>
<reference evidence="3 4" key="1">
    <citation type="journal article" date="2018" name="Sci. Rep.">
        <title>Raphidocelis subcapitata (=Pseudokirchneriella subcapitata) provides an insight into genome evolution and environmental adaptations in the Sphaeropleales.</title>
        <authorList>
            <person name="Suzuki S."/>
            <person name="Yamaguchi H."/>
            <person name="Nakajima N."/>
            <person name="Kawachi M."/>
        </authorList>
    </citation>
    <scope>NUCLEOTIDE SEQUENCE [LARGE SCALE GENOMIC DNA]</scope>
    <source>
        <strain evidence="3 4">NIES-35</strain>
    </source>
</reference>
<protein>
    <recommendedName>
        <fullName evidence="5">MARVEL domain-containing protein</fullName>
    </recommendedName>
</protein>
<feature type="transmembrane region" description="Helical" evidence="2">
    <location>
        <begin position="84"/>
        <end position="102"/>
    </location>
</feature>
<accession>A0A2V0PHJ9</accession>
<keyword evidence="2" id="KW-0812">Transmembrane</keyword>
<sequence length="324" mass="32487">MMQAQAAAVATLPPEAQRKLRRASWVNFGASMLQLACSVAVIIMVRYNLEGAGISIFSLGGRPATGVQYACLLATEEWPGACRYAYSVASISVLCCFLLSLMQCLTMDCCGMGRLLECLVDAGLAAWWLAAGITLSSRAAVANGVGLPKAGHRNAVVAMAWLSVVLFLVLLAVNAYLTLKLGRAYVSIARLRQQQQQQAGGIQMASPFGPAGGAGAAYPGGPYPGAPPPAWGAPHGVPAYGVPAGYAGAAPGAYPGASPYGPPLTQAVVGAPAGAYSVPYAMPTAAHGAGPSSGAAAASAAAGGGGADKPLAANPGNYLPQGGR</sequence>
<keyword evidence="2" id="KW-0472">Membrane</keyword>
<evidence type="ECO:0000256" key="2">
    <source>
        <dbReference type="SAM" id="Phobius"/>
    </source>
</evidence>
<dbReference type="EMBL" id="BDRX01000152">
    <property type="protein sequence ID" value="GBF99294.1"/>
    <property type="molecule type" value="Genomic_DNA"/>
</dbReference>
<evidence type="ECO:0000313" key="3">
    <source>
        <dbReference type="EMBL" id="GBF99294.1"/>
    </source>
</evidence>
<evidence type="ECO:0000256" key="1">
    <source>
        <dbReference type="SAM" id="MobiDB-lite"/>
    </source>
</evidence>
<feature type="region of interest" description="Disordered" evidence="1">
    <location>
        <begin position="286"/>
        <end position="324"/>
    </location>
</feature>
<evidence type="ECO:0000313" key="4">
    <source>
        <dbReference type="Proteomes" id="UP000247498"/>
    </source>
</evidence>
<gene>
    <name evidence="3" type="ORF">Rsub_12054</name>
</gene>
<feature type="transmembrane region" description="Helical" evidence="2">
    <location>
        <begin position="155"/>
        <end position="177"/>
    </location>
</feature>
<feature type="transmembrane region" description="Helical" evidence="2">
    <location>
        <begin position="25"/>
        <end position="45"/>
    </location>
</feature>
<evidence type="ECO:0008006" key="5">
    <source>
        <dbReference type="Google" id="ProtNLM"/>
    </source>
</evidence>
<feature type="transmembrane region" description="Helical" evidence="2">
    <location>
        <begin position="114"/>
        <end position="135"/>
    </location>
</feature>
<keyword evidence="4" id="KW-1185">Reference proteome</keyword>
<organism evidence="3 4">
    <name type="scientific">Raphidocelis subcapitata</name>
    <dbReference type="NCBI Taxonomy" id="307507"/>
    <lineage>
        <taxon>Eukaryota</taxon>
        <taxon>Viridiplantae</taxon>
        <taxon>Chlorophyta</taxon>
        <taxon>core chlorophytes</taxon>
        <taxon>Chlorophyceae</taxon>
        <taxon>CS clade</taxon>
        <taxon>Sphaeropleales</taxon>
        <taxon>Selenastraceae</taxon>
        <taxon>Raphidocelis</taxon>
    </lineage>
</organism>
<comment type="caution">
    <text evidence="3">The sequence shown here is derived from an EMBL/GenBank/DDBJ whole genome shotgun (WGS) entry which is preliminary data.</text>
</comment>